<protein>
    <recommendedName>
        <fullName evidence="4">NADP-dependent oxidoreductase domain-containing protein</fullName>
    </recommendedName>
</protein>
<feature type="region of interest" description="Disordered" evidence="2">
    <location>
        <begin position="86"/>
        <end position="143"/>
    </location>
</feature>
<feature type="chain" id="PRO_5035418548" description="NADP-dependent oxidoreductase domain-containing protein" evidence="3">
    <location>
        <begin position="29"/>
        <end position="505"/>
    </location>
</feature>
<evidence type="ECO:0000256" key="1">
    <source>
        <dbReference type="ARBA" id="ARBA00023002"/>
    </source>
</evidence>
<dbReference type="GO" id="GO:0005737">
    <property type="term" value="C:cytoplasm"/>
    <property type="evidence" value="ECO:0007669"/>
    <property type="project" value="TreeGrafter"/>
</dbReference>
<evidence type="ECO:0000259" key="4">
    <source>
        <dbReference type="Pfam" id="PF00248"/>
    </source>
</evidence>
<dbReference type="InterPro" id="IPR023210">
    <property type="entry name" value="NADP_OxRdtase_dom"/>
</dbReference>
<gene>
    <name evidence="5" type="ORF">PTTT1_LOCUS48440</name>
</gene>
<feature type="signal peptide" evidence="3">
    <location>
        <begin position="1"/>
        <end position="28"/>
    </location>
</feature>
<organism evidence="5">
    <name type="scientific">Phaeodactylum tricornutum</name>
    <name type="common">Diatom</name>
    <dbReference type="NCBI Taxonomy" id="2850"/>
    <lineage>
        <taxon>Eukaryota</taxon>
        <taxon>Sar</taxon>
        <taxon>Stramenopiles</taxon>
        <taxon>Ochrophyta</taxon>
        <taxon>Bacillariophyta</taxon>
        <taxon>Bacillariophyceae</taxon>
        <taxon>Bacillariophycidae</taxon>
        <taxon>Naviculales</taxon>
        <taxon>Phaeodactylaceae</taxon>
        <taxon>Phaeodactylum</taxon>
    </lineage>
</organism>
<evidence type="ECO:0000313" key="5">
    <source>
        <dbReference type="EMBL" id="CAG9292004.1"/>
    </source>
</evidence>
<dbReference type="Proteomes" id="UP000836788">
    <property type="component" value="Chromosome 6"/>
</dbReference>
<feature type="domain" description="NADP-dependent oxidoreductase" evidence="4">
    <location>
        <begin position="202"/>
        <end position="385"/>
    </location>
</feature>
<keyword evidence="1" id="KW-0560">Oxidoreductase</keyword>
<dbReference type="InterPro" id="IPR050791">
    <property type="entry name" value="Aldo-Keto_reductase"/>
</dbReference>
<dbReference type="Pfam" id="PF00248">
    <property type="entry name" value="Aldo_ket_red"/>
    <property type="match status" value="1"/>
</dbReference>
<evidence type="ECO:0000256" key="3">
    <source>
        <dbReference type="SAM" id="SignalP"/>
    </source>
</evidence>
<name>A0A8J9SI67_PHATR</name>
<dbReference type="Gene3D" id="3.20.20.100">
    <property type="entry name" value="NADP-dependent oxidoreductase domain"/>
    <property type="match status" value="1"/>
</dbReference>
<reference evidence="5" key="1">
    <citation type="submission" date="2022-02" db="EMBL/GenBank/DDBJ databases">
        <authorList>
            <person name="Giguere J D."/>
        </authorList>
    </citation>
    <scope>NUCLEOTIDE SEQUENCE</scope>
    <source>
        <strain evidence="5">CCAP 1055/1</strain>
    </source>
</reference>
<dbReference type="SUPFAM" id="SSF51430">
    <property type="entry name" value="NAD(P)-linked oxidoreductase"/>
    <property type="match status" value="1"/>
</dbReference>
<feature type="compositionally biased region" description="Basic and acidic residues" evidence="2">
    <location>
        <begin position="90"/>
        <end position="143"/>
    </location>
</feature>
<dbReference type="GO" id="GO:0016491">
    <property type="term" value="F:oxidoreductase activity"/>
    <property type="evidence" value="ECO:0007669"/>
    <property type="project" value="UniProtKB-KW"/>
</dbReference>
<sequence>MMTLSNNVPLFLLTISGTALWLGRESLAFVVVSPPTPVSQRVLVTRGSGNSVPSAKRLPTLRLLSTSPRDGDDEISKLIGKRSEIKRKKKEDDSKPKTDEPIVDLDLDRLPEFRTERPVRRAKQSKEDEQEKDDDKNKKKDDLPTVDFKADYADENDLHIPNRIGITTVAWGDPSRNFVSSGKLSKRMLKAGKFVPGDLQLAYEKLLLGGIVFMETAPTYGAASRNSKLSAEDILKRCMLEVGDGLPEAKIMTGLGASAWTKPRGMPQSLSDSCDRLGQSILEVFQVPKSRFFPTPLLANALAQTIEEGQCSYIGVQGVTNAGTLRKLANKLEAKDVTLTTNAFDYSLTKPDSEYMIDVCKELGVIPIITDPLDGGLSSGIFTATNPSGGIAGSTGKFTFKELEKLQPLHSVQETVAERVSTRVRRDMRTIQDQFRGKYGPPPKINTEITTTQVALNYIVAKGGVPLPEVNSPAQAEEVLGCLGWTLADEEVDMLDSAVALCKLK</sequence>
<dbReference type="EMBL" id="OU594947">
    <property type="protein sequence ID" value="CAG9292004.1"/>
    <property type="molecule type" value="Genomic_DNA"/>
</dbReference>
<proteinExistence type="predicted"/>
<keyword evidence="3" id="KW-0732">Signal</keyword>
<dbReference type="AlphaFoldDB" id="A0A8J9SI67"/>
<dbReference type="InterPro" id="IPR036812">
    <property type="entry name" value="NAD(P)_OxRdtase_dom_sf"/>
</dbReference>
<dbReference type="PANTHER" id="PTHR43625">
    <property type="entry name" value="AFLATOXIN B1 ALDEHYDE REDUCTASE"/>
    <property type="match status" value="1"/>
</dbReference>
<dbReference type="PANTHER" id="PTHR43625:SF5">
    <property type="entry name" value="PYRIDOXAL REDUCTASE, CHLOROPLASTIC"/>
    <property type="match status" value="1"/>
</dbReference>
<accession>A0A8J9SI67</accession>
<evidence type="ECO:0000256" key="2">
    <source>
        <dbReference type="SAM" id="MobiDB-lite"/>
    </source>
</evidence>